<evidence type="ECO:0000259" key="13">
    <source>
        <dbReference type="Pfam" id="PF08242"/>
    </source>
</evidence>
<dbReference type="GO" id="GO:0001510">
    <property type="term" value="P:RNA methylation"/>
    <property type="evidence" value="ECO:0007669"/>
    <property type="project" value="InterPro"/>
</dbReference>
<evidence type="ECO:0000256" key="11">
    <source>
        <dbReference type="ARBA" id="ARBA00035025"/>
    </source>
</evidence>
<feature type="domain" description="Hen1 N-terminal" evidence="14">
    <location>
        <begin position="1"/>
        <end position="240"/>
    </location>
</feature>
<dbReference type="Gene3D" id="3.40.50.150">
    <property type="entry name" value="Vaccinia Virus protein VP39"/>
    <property type="match status" value="1"/>
</dbReference>
<evidence type="ECO:0000256" key="10">
    <source>
        <dbReference type="ARBA" id="ARBA00023158"/>
    </source>
</evidence>
<dbReference type="CDD" id="cd02440">
    <property type="entry name" value="AdoMet_MTases"/>
    <property type="match status" value="1"/>
</dbReference>
<reference evidence="15 16" key="1">
    <citation type="submission" date="2019-02" db="EMBL/GenBank/DDBJ databases">
        <title>Deep-cultivation of Planctomycetes and their phenomic and genomic characterization uncovers novel biology.</title>
        <authorList>
            <person name="Wiegand S."/>
            <person name="Jogler M."/>
            <person name="Boedeker C."/>
            <person name="Pinto D."/>
            <person name="Vollmers J."/>
            <person name="Rivas-Marin E."/>
            <person name="Kohn T."/>
            <person name="Peeters S.H."/>
            <person name="Heuer A."/>
            <person name="Rast P."/>
            <person name="Oberbeckmann S."/>
            <person name="Bunk B."/>
            <person name="Jeske O."/>
            <person name="Meyerdierks A."/>
            <person name="Storesund J.E."/>
            <person name="Kallscheuer N."/>
            <person name="Luecker S."/>
            <person name="Lage O.M."/>
            <person name="Pohl T."/>
            <person name="Merkel B.J."/>
            <person name="Hornburger P."/>
            <person name="Mueller R.-W."/>
            <person name="Bruemmer F."/>
            <person name="Labrenz M."/>
            <person name="Spormann A.M."/>
            <person name="Op den Camp H."/>
            <person name="Overmann J."/>
            <person name="Amann R."/>
            <person name="Jetten M.S.M."/>
            <person name="Mascher T."/>
            <person name="Medema M.H."/>
            <person name="Devos D.P."/>
            <person name="Kaster A.-K."/>
            <person name="Ovreas L."/>
            <person name="Rohde M."/>
            <person name="Galperin M.Y."/>
            <person name="Jogler C."/>
        </authorList>
    </citation>
    <scope>NUCLEOTIDE SEQUENCE [LARGE SCALE GENOMIC DNA]</scope>
    <source>
        <strain evidence="15 16">HG66A1</strain>
    </source>
</reference>
<comment type="similarity">
    <text evidence="2">Belongs to the methyltransferase superfamily. HEN1 family.</text>
</comment>
<keyword evidence="16" id="KW-1185">Reference proteome</keyword>
<sequence>MLLSITTTHEPASDLSYLLHKHPDRFQSFKLSFGNAHVFYPTVSEEQCTACLLLDVDPVGMVRGKGHHQSFLLDQYVNDRPYVASSFMSVALSQVLGSALNGRCKDRPGLVSTPIPLTVQIAVLPVRGGEDLIREIFEPLGYEVAVQSYPLDEQFPDWGESPCYSATLTATKTLSELLNHLYVLIPVFDNRKHYFVGENELEKLLEKGAGWLADHPLKEQISRRYLKFKPSLYLTALARLVGETETEDPELENDETTEDLPDKAVPLNQQRLGSVMAALRASGAQSVLDLGCGEGKLLRELLADRQFEQIVGLDISVRSLEIAAKRLKLKRLPERQAQRVKLLHGSLTYRDRRLEGFDAAALVEVIEHLDPPRLAALERMLFEFARPKTVVLTTPNREYNVMWETLPADQLRHADHRFEWTRSEFQTWATGIADQFGYSVRFLPVGPEDKAVGAPTQMGVFELKSHTDT</sequence>
<dbReference type="EC" id="2.1.1.386" evidence="11"/>
<evidence type="ECO:0000256" key="8">
    <source>
        <dbReference type="ARBA" id="ARBA00022842"/>
    </source>
</evidence>
<dbReference type="InterPro" id="IPR026610">
    <property type="entry name" value="Hen1"/>
</dbReference>
<keyword evidence="5" id="KW-0808">Transferase</keyword>
<evidence type="ECO:0000313" key="15">
    <source>
        <dbReference type="EMBL" id="QDT22626.1"/>
    </source>
</evidence>
<name>A0A517PTB7_9PLAN</name>
<evidence type="ECO:0000256" key="5">
    <source>
        <dbReference type="ARBA" id="ARBA00022679"/>
    </source>
</evidence>
<evidence type="ECO:0000256" key="9">
    <source>
        <dbReference type="ARBA" id="ARBA00022884"/>
    </source>
</evidence>
<evidence type="ECO:0000256" key="1">
    <source>
        <dbReference type="ARBA" id="ARBA00001946"/>
    </source>
</evidence>
<keyword evidence="9" id="KW-0694">RNA-binding</keyword>
<dbReference type="Pfam" id="PF12623">
    <property type="entry name" value="Hen1_L"/>
    <property type="match status" value="1"/>
</dbReference>
<evidence type="ECO:0000259" key="14">
    <source>
        <dbReference type="Pfam" id="PF12623"/>
    </source>
</evidence>
<dbReference type="AlphaFoldDB" id="A0A517PTB7"/>
<evidence type="ECO:0000256" key="12">
    <source>
        <dbReference type="ARBA" id="ARBA00048418"/>
    </source>
</evidence>
<dbReference type="SUPFAM" id="SSF53335">
    <property type="entry name" value="S-adenosyl-L-methionine-dependent methyltransferases"/>
    <property type="match status" value="1"/>
</dbReference>
<feature type="domain" description="Methyltransferase type 12" evidence="13">
    <location>
        <begin position="288"/>
        <end position="380"/>
    </location>
</feature>
<dbReference type="OrthoDB" id="626362at2"/>
<evidence type="ECO:0000256" key="7">
    <source>
        <dbReference type="ARBA" id="ARBA00022723"/>
    </source>
</evidence>
<evidence type="ECO:0000256" key="2">
    <source>
        <dbReference type="ARBA" id="ARBA00009026"/>
    </source>
</evidence>
<keyword evidence="8" id="KW-0460">Magnesium</keyword>
<dbReference type="Proteomes" id="UP000320421">
    <property type="component" value="Chromosome"/>
</dbReference>
<comment type="cofactor">
    <cofactor evidence="1">
        <name>Mg(2+)</name>
        <dbReference type="ChEBI" id="CHEBI:18420"/>
    </cofactor>
</comment>
<evidence type="ECO:0000313" key="16">
    <source>
        <dbReference type="Proteomes" id="UP000320421"/>
    </source>
</evidence>
<dbReference type="GO" id="GO:0046872">
    <property type="term" value="F:metal ion binding"/>
    <property type="evidence" value="ECO:0007669"/>
    <property type="project" value="UniProtKB-KW"/>
</dbReference>
<dbReference type="Gene3D" id="3.30.1610.20">
    <property type="entry name" value="Hen1, N-terminal domain"/>
    <property type="match status" value="1"/>
</dbReference>
<dbReference type="InterPro" id="IPR029063">
    <property type="entry name" value="SAM-dependent_MTases_sf"/>
</dbReference>
<dbReference type="InterPro" id="IPR024026">
    <property type="entry name" value="3'-RNA_MeTfrase_Hen1_bac"/>
</dbReference>
<dbReference type="PANTHER" id="PTHR21404">
    <property type="entry name" value="HEN1"/>
    <property type="match status" value="1"/>
</dbReference>
<comment type="catalytic activity">
    <reaction evidence="12">
        <text>small RNA 3'-end nucleotide + S-adenosyl-L-methionine = small RNA 3'-end 2'-O-methylnucleotide + S-adenosyl-L-homocysteine + H(+)</text>
        <dbReference type="Rhea" id="RHEA:37887"/>
        <dbReference type="Rhea" id="RHEA-COMP:10415"/>
        <dbReference type="Rhea" id="RHEA-COMP:10416"/>
        <dbReference type="ChEBI" id="CHEBI:15378"/>
        <dbReference type="ChEBI" id="CHEBI:57856"/>
        <dbReference type="ChEBI" id="CHEBI:59789"/>
        <dbReference type="ChEBI" id="CHEBI:74896"/>
        <dbReference type="ChEBI" id="CHEBI:74898"/>
        <dbReference type="EC" id="2.1.1.386"/>
    </reaction>
</comment>
<organism evidence="15 16">
    <name type="scientific">Gimesia chilikensis</name>
    <dbReference type="NCBI Taxonomy" id="2605989"/>
    <lineage>
        <taxon>Bacteria</taxon>
        <taxon>Pseudomonadati</taxon>
        <taxon>Planctomycetota</taxon>
        <taxon>Planctomycetia</taxon>
        <taxon>Planctomycetales</taxon>
        <taxon>Planctomycetaceae</taxon>
        <taxon>Gimesia</taxon>
    </lineage>
</organism>
<dbReference type="Pfam" id="PF08242">
    <property type="entry name" value="Methyltransf_12"/>
    <property type="match status" value="1"/>
</dbReference>
<evidence type="ECO:0000256" key="3">
    <source>
        <dbReference type="ARBA" id="ARBA00021330"/>
    </source>
</evidence>
<dbReference type="EMBL" id="CP036266">
    <property type="protein sequence ID" value="QDT22626.1"/>
    <property type="molecule type" value="Genomic_DNA"/>
</dbReference>
<keyword evidence="10" id="KW-0943">RNA-mediated gene silencing</keyword>
<dbReference type="InterPro" id="IPR038546">
    <property type="entry name" value="Hen1_N_sf"/>
</dbReference>
<accession>A0A517PTB7</accession>
<dbReference type="GO" id="GO:0031047">
    <property type="term" value="P:regulatory ncRNA-mediated gene silencing"/>
    <property type="evidence" value="ECO:0007669"/>
    <property type="project" value="UniProtKB-KW"/>
</dbReference>
<dbReference type="RefSeq" id="WP_145188799.1">
    <property type="nucleotide sequence ID" value="NZ_CP036266.1"/>
</dbReference>
<dbReference type="PANTHER" id="PTHR21404:SF3">
    <property type="entry name" value="SMALL RNA 2'-O-METHYLTRANSFERASE"/>
    <property type="match status" value="1"/>
</dbReference>
<proteinExistence type="inferred from homology"/>
<dbReference type="NCBIfam" id="TIGR04074">
    <property type="entry name" value="bacter_Hen1"/>
    <property type="match status" value="1"/>
</dbReference>
<dbReference type="InterPro" id="IPR013217">
    <property type="entry name" value="Methyltransf_12"/>
</dbReference>
<protein>
    <recommendedName>
        <fullName evidence="3">Small RNA 2'-O-methyltransferase</fullName>
        <ecNumber evidence="11">2.1.1.386</ecNumber>
    </recommendedName>
</protein>
<keyword evidence="6" id="KW-0949">S-adenosyl-L-methionine</keyword>
<dbReference type="InterPro" id="IPR024740">
    <property type="entry name" value="Hen1_N"/>
</dbReference>
<dbReference type="GO" id="GO:0090486">
    <property type="term" value="F:small RNA 2'-O-methyltransferase activity"/>
    <property type="evidence" value="ECO:0007669"/>
    <property type="project" value="UniProtKB-EC"/>
</dbReference>
<gene>
    <name evidence="15" type="ORF">HG66A1_44340</name>
</gene>
<dbReference type="GO" id="GO:0003723">
    <property type="term" value="F:RNA binding"/>
    <property type="evidence" value="ECO:0007669"/>
    <property type="project" value="UniProtKB-KW"/>
</dbReference>
<keyword evidence="4" id="KW-0489">Methyltransferase</keyword>
<keyword evidence="7" id="KW-0479">Metal-binding</keyword>
<evidence type="ECO:0000256" key="6">
    <source>
        <dbReference type="ARBA" id="ARBA00022691"/>
    </source>
</evidence>
<evidence type="ECO:0000256" key="4">
    <source>
        <dbReference type="ARBA" id="ARBA00022603"/>
    </source>
</evidence>